<evidence type="ECO:0000256" key="1">
    <source>
        <dbReference type="SAM" id="Phobius"/>
    </source>
</evidence>
<organism evidence="2 3">
    <name type="scientific">Pseudohaliea rubra DSM 19751</name>
    <dbReference type="NCBI Taxonomy" id="1265313"/>
    <lineage>
        <taxon>Bacteria</taxon>
        <taxon>Pseudomonadati</taxon>
        <taxon>Pseudomonadota</taxon>
        <taxon>Gammaproteobacteria</taxon>
        <taxon>Cellvibrionales</taxon>
        <taxon>Halieaceae</taxon>
        <taxon>Pseudohaliea</taxon>
    </lineage>
</organism>
<dbReference type="STRING" id="1265313.HRUBRA_02598"/>
<comment type="caution">
    <text evidence="2">The sequence shown here is derived from an EMBL/GenBank/DDBJ whole genome shotgun (WGS) entry which is preliminary data.</text>
</comment>
<reference evidence="2 3" key="1">
    <citation type="journal article" date="2014" name="Genome Announc.">
        <title>Genome Sequence of Gammaproteobacterial Pseudohaliea rubra Type Strain DSM 19751, Isolated from Coastal Seawater of the Mediterranean Sea.</title>
        <authorList>
            <person name="Spring S."/>
            <person name="Fiebig A."/>
            <person name="Riedel T."/>
            <person name="Goker M."/>
            <person name="Klenk H.P."/>
        </authorList>
    </citation>
    <scope>NUCLEOTIDE SEQUENCE [LARGE SCALE GENOMIC DNA]</scope>
    <source>
        <strain evidence="2 3">DSM 19751</strain>
    </source>
</reference>
<name>A0A095VMW1_9GAMM</name>
<dbReference type="HOGENOM" id="CLU_3290556_0_0_6"/>
<evidence type="ECO:0000313" key="3">
    <source>
        <dbReference type="Proteomes" id="UP000029640"/>
    </source>
</evidence>
<protein>
    <submittedName>
        <fullName evidence="2">Uncharacterized protein</fullName>
    </submittedName>
</protein>
<keyword evidence="1" id="KW-1133">Transmembrane helix</keyword>
<accession>A0A095VMW1</accession>
<gene>
    <name evidence="2" type="ORF">HRUBRA_02598</name>
</gene>
<keyword evidence="1" id="KW-0472">Membrane</keyword>
<feature type="transmembrane region" description="Helical" evidence="1">
    <location>
        <begin position="12"/>
        <end position="31"/>
    </location>
</feature>
<proteinExistence type="predicted"/>
<keyword evidence="3" id="KW-1185">Reference proteome</keyword>
<sequence length="40" mass="3926">MRQVARHAASLGDLVADAAGMALVLGLAALLPRGGRGATP</sequence>
<dbReference type="Proteomes" id="UP000029640">
    <property type="component" value="Unassembled WGS sequence"/>
</dbReference>
<dbReference type="AlphaFoldDB" id="A0A095VMW1"/>
<evidence type="ECO:0000313" key="2">
    <source>
        <dbReference type="EMBL" id="KGE02817.1"/>
    </source>
</evidence>
<dbReference type="EMBL" id="AUVB01000082">
    <property type="protein sequence ID" value="KGE02817.1"/>
    <property type="molecule type" value="Genomic_DNA"/>
</dbReference>
<keyword evidence="1" id="KW-0812">Transmembrane</keyword>